<dbReference type="GO" id="GO:0016787">
    <property type="term" value="F:hydrolase activity"/>
    <property type="evidence" value="ECO:0007669"/>
    <property type="project" value="UniProtKB-KW"/>
</dbReference>
<dbReference type="EMBL" id="JAENIL010000077">
    <property type="protein sequence ID" value="MBK1880245.1"/>
    <property type="molecule type" value="Genomic_DNA"/>
</dbReference>
<keyword evidence="2" id="KW-0378">Hydrolase</keyword>
<dbReference type="PANTHER" id="PTHR11274">
    <property type="entry name" value="RAD25/XP-B DNA REPAIR HELICASE"/>
    <property type="match status" value="1"/>
</dbReference>
<dbReference type="PANTHER" id="PTHR11274:SF0">
    <property type="entry name" value="GENERAL TRANSCRIPTION AND DNA REPAIR FACTOR IIH HELICASE SUBUNIT XPB"/>
    <property type="match status" value="1"/>
</dbReference>
<gene>
    <name evidence="6" type="ORF">JIN87_25400</name>
</gene>
<keyword evidence="7" id="KW-1185">Reference proteome</keyword>
<evidence type="ECO:0000259" key="5">
    <source>
        <dbReference type="PROSITE" id="PS51192"/>
    </source>
</evidence>
<protein>
    <submittedName>
        <fullName evidence="6">DEAD/DEAH box helicase</fullName>
    </submittedName>
</protein>
<name>A0A934S2Z4_9BACT</name>
<dbReference type="InterPro" id="IPR014001">
    <property type="entry name" value="Helicase_ATP-bd"/>
</dbReference>
<dbReference type="InterPro" id="IPR006935">
    <property type="entry name" value="Helicase/UvrB_N"/>
</dbReference>
<dbReference type="Pfam" id="PF22548">
    <property type="entry name" value="AEP-TOTE"/>
    <property type="match status" value="1"/>
</dbReference>
<dbReference type="InterPro" id="IPR050615">
    <property type="entry name" value="ATP-dep_DNA_Helicase"/>
</dbReference>
<dbReference type="Proteomes" id="UP000617628">
    <property type="component" value="Unassembled WGS sequence"/>
</dbReference>
<feature type="domain" description="Helicase ATP-binding" evidence="5">
    <location>
        <begin position="401"/>
        <end position="551"/>
    </location>
</feature>
<evidence type="ECO:0000256" key="3">
    <source>
        <dbReference type="ARBA" id="ARBA00022806"/>
    </source>
</evidence>
<evidence type="ECO:0000256" key="1">
    <source>
        <dbReference type="ARBA" id="ARBA00022741"/>
    </source>
</evidence>
<evidence type="ECO:0000256" key="4">
    <source>
        <dbReference type="ARBA" id="ARBA00022840"/>
    </source>
</evidence>
<dbReference type="InterPro" id="IPR027417">
    <property type="entry name" value="P-loop_NTPase"/>
</dbReference>
<keyword evidence="3 6" id="KW-0347">Helicase</keyword>
<organism evidence="6 7">
    <name type="scientific">Pelagicoccus mobilis</name>
    <dbReference type="NCBI Taxonomy" id="415221"/>
    <lineage>
        <taxon>Bacteria</taxon>
        <taxon>Pseudomonadati</taxon>
        <taxon>Verrucomicrobiota</taxon>
        <taxon>Opitutia</taxon>
        <taxon>Puniceicoccales</taxon>
        <taxon>Pelagicoccaceae</taxon>
        <taxon>Pelagicoccus</taxon>
    </lineage>
</organism>
<dbReference type="CDD" id="cd18785">
    <property type="entry name" value="SF2_C"/>
    <property type="match status" value="1"/>
</dbReference>
<sequence>MERAGSQRQIDAVVDQVPVSPKDKVSLFKRRFAARTDVFPRFWENTSKGTKGYYPVCETVYEAGVRLKPSEIYSRFGSSKFSRLDDPVIEDHLRGKHTIGSYSIRKDDTCIFLAADFDGEGWEACVVEYSDSAEIFGFQTLLEISRSGNGAHVWLFFAEPVPTRLARSLGTVILGEASSRLSKFDLGAYDRFFPNQDTMPKGGFGNLIGLPLQCDRREDGCTVFVDTNLSVFEDQWAALAKTPCYWEHQLRTALERFVEVSPIEECSPEDIADASLSGGKSGAASIKIPNWRAELRESLLVSEEGLPDEFVAKIIRLATFPNPEFFEKQRMRFPVFNTPRYIVSAERQSGSISIPRGCIEAVKELFATRGSRLEIEDFRLSEKRVRIRFTGTLTQSQKSAVIAMEVNEHGVLVAPPGSGKTVMACSLIARWKLATVILVNRRSIADQWKERLGEFTTISDDRLGEWGGGKKKLSGVVDVVMMQSLARAADVVAFFRGYSLVVIDECHHIPAVSFENVLKQCGCRKVLGLTATPKRKDGLEALLYQQCGPVRFLLSEDSDPNLLKRIQFIETGFGRGLGQYLALHEIWEELIQNDQRNELIASLVERQLKEGRRCLVISDRISHLESMEALLCERAGRLGIVPELMTGGRGSKALKEQNERIRKCLSDGYGICLLATGSFLGEGYDLQELDTLFLAMPISFKGRLIQYVGRLHRRCEGKREVRVYDFIDENLPVAMSMFRKRRPAYNKMGYSEVSEHSGTC</sequence>
<evidence type="ECO:0000313" key="6">
    <source>
        <dbReference type="EMBL" id="MBK1880245.1"/>
    </source>
</evidence>
<evidence type="ECO:0000256" key="2">
    <source>
        <dbReference type="ARBA" id="ARBA00022801"/>
    </source>
</evidence>
<dbReference type="GO" id="GO:0005524">
    <property type="term" value="F:ATP binding"/>
    <property type="evidence" value="ECO:0007669"/>
    <property type="project" value="UniProtKB-KW"/>
</dbReference>
<dbReference type="Pfam" id="PF04851">
    <property type="entry name" value="ResIII"/>
    <property type="match status" value="1"/>
</dbReference>
<dbReference type="SMART" id="SM00487">
    <property type="entry name" value="DEXDc"/>
    <property type="match status" value="1"/>
</dbReference>
<proteinExistence type="predicted"/>
<dbReference type="SUPFAM" id="SSF52540">
    <property type="entry name" value="P-loop containing nucleoside triphosphate hydrolases"/>
    <property type="match status" value="2"/>
</dbReference>
<dbReference type="GO" id="GO:0004386">
    <property type="term" value="F:helicase activity"/>
    <property type="evidence" value="ECO:0007669"/>
    <property type="project" value="UniProtKB-KW"/>
</dbReference>
<dbReference type="CDD" id="cd17926">
    <property type="entry name" value="DEXHc_RE"/>
    <property type="match status" value="1"/>
</dbReference>
<dbReference type="GO" id="GO:0003677">
    <property type="term" value="F:DNA binding"/>
    <property type="evidence" value="ECO:0007669"/>
    <property type="project" value="InterPro"/>
</dbReference>
<keyword evidence="1" id="KW-0547">Nucleotide-binding</keyword>
<reference evidence="6" key="1">
    <citation type="submission" date="2021-01" db="EMBL/GenBank/DDBJ databases">
        <title>Modified the classification status of verrucomicrobia.</title>
        <authorList>
            <person name="Feng X."/>
        </authorList>
    </citation>
    <scope>NUCLEOTIDE SEQUENCE</scope>
    <source>
        <strain evidence="6">KCTC 13126</strain>
    </source>
</reference>
<dbReference type="Gene3D" id="3.40.50.300">
    <property type="entry name" value="P-loop containing nucleotide triphosphate hydrolases"/>
    <property type="match status" value="2"/>
</dbReference>
<evidence type="ECO:0000313" key="7">
    <source>
        <dbReference type="Proteomes" id="UP000617628"/>
    </source>
</evidence>
<comment type="caution">
    <text evidence="6">The sequence shown here is derived from an EMBL/GenBank/DDBJ whole genome shotgun (WGS) entry which is preliminary data.</text>
</comment>
<keyword evidence="4" id="KW-0067">ATP-binding</keyword>
<accession>A0A934S2Z4</accession>
<dbReference type="AlphaFoldDB" id="A0A934S2Z4"/>
<dbReference type="PROSITE" id="PS51192">
    <property type="entry name" value="HELICASE_ATP_BIND_1"/>
    <property type="match status" value="1"/>
</dbReference>
<dbReference type="InterPro" id="IPR054347">
    <property type="entry name" value="TOTE_primase"/>
</dbReference>